<evidence type="ECO:0000256" key="14">
    <source>
        <dbReference type="SAM" id="SignalP"/>
    </source>
</evidence>
<feature type="binding site" evidence="12">
    <location>
        <position position="349"/>
    </location>
    <ligand>
        <name>Zn(2+)</name>
        <dbReference type="ChEBI" id="CHEBI:29105"/>
        <label>2</label>
    </ligand>
</feature>
<keyword evidence="8 13" id="KW-1015">Disulfide bond</keyword>
<dbReference type="Gene3D" id="3.60.21.10">
    <property type="match status" value="1"/>
</dbReference>
<keyword evidence="9" id="KW-0325">Glycoprotein</keyword>
<dbReference type="GO" id="GO:0016020">
    <property type="term" value="C:membrane"/>
    <property type="evidence" value="ECO:0007669"/>
    <property type="project" value="GOC"/>
</dbReference>
<evidence type="ECO:0000256" key="12">
    <source>
        <dbReference type="PIRSR" id="PIRSR000948-1"/>
    </source>
</evidence>
<dbReference type="PROSITE" id="PS50015">
    <property type="entry name" value="SAP_B"/>
    <property type="match status" value="1"/>
</dbReference>
<dbReference type="Pfam" id="PF19272">
    <property type="entry name" value="ASMase_C"/>
    <property type="match status" value="1"/>
</dbReference>
<keyword evidence="4 12" id="KW-0479">Metal-binding</keyword>
<sequence>MRLLVLICLLFGVLGSLETKNKLVECEVCREVFREAQKWALDPNIWEYPIDIAVEICKKFEGYTIPVCLGAIKENVLIVTGSIARHYLDPEWACSMLEFCDSPKYVKENFTEWQDNILQSKPSAPAPTPSGQGTYKFGHISDLHIDIYYQEGTNNNCGLPVCCRSWNGPGNSGYWGDLQCDLPVRTLEVTLDQMSQIDLDFLIVTGDIPAHDVWNQSLSYNLNYQQVVADLFEKYFPTTPIYYMFGNHGPFPVNNLDPRNSSVFIDPFTQIWSNWLDAQAIETLKSTWTYSMVHPGTNLKMVAINTQACNNDNFFLLENATDPMGQIQWLAKELAAAEQSGQVVYLFSHIPIESGDCLDDWAAHVNALVDRYSNTIAGQFYGHTHKDQWSITRGVKSLTPLSVQWAAPSVTTYQGMNPSFRVYEADTVTKLVTDIHQYRLNLTAANENPSVTPTFELAYSFLDYYGLPDLQPQTLLDFANTWMANETRSLQYLDAYYGVPGAQTSCDQNCRLVLVCDRIWGTNALQSICTGTPEYGLINGLYIALFGPWVYKQ</sequence>
<dbReference type="PIRSF" id="PIRSF000948">
    <property type="entry name" value="Sphingomy_PDE"/>
    <property type="match status" value="1"/>
</dbReference>
<keyword evidence="10 11" id="KW-0326">Glycosidase</keyword>
<evidence type="ECO:0000256" key="1">
    <source>
        <dbReference type="ARBA" id="ARBA00004613"/>
    </source>
</evidence>
<name>A0AAU9JMW6_9CILI</name>
<dbReference type="GO" id="GO:0005615">
    <property type="term" value="C:extracellular space"/>
    <property type="evidence" value="ECO:0007669"/>
    <property type="project" value="TreeGrafter"/>
</dbReference>
<evidence type="ECO:0000313" key="17">
    <source>
        <dbReference type="Proteomes" id="UP001162131"/>
    </source>
</evidence>
<evidence type="ECO:0000256" key="9">
    <source>
        <dbReference type="ARBA" id="ARBA00023180"/>
    </source>
</evidence>
<dbReference type="InterPro" id="IPR008139">
    <property type="entry name" value="SaposinB_dom"/>
</dbReference>
<dbReference type="GO" id="GO:0004767">
    <property type="term" value="F:sphingomyelin phosphodiesterase activity"/>
    <property type="evidence" value="ECO:0007669"/>
    <property type="project" value="UniProtKB-UniRule"/>
</dbReference>
<evidence type="ECO:0000259" key="15">
    <source>
        <dbReference type="PROSITE" id="PS50015"/>
    </source>
</evidence>
<feature type="disulfide bond" evidence="13">
    <location>
        <begin position="29"/>
        <end position="94"/>
    </location>
</feature>
<feature type="binding site" evidence="12">
    <location>
        <position position="383"/>
    </location>
    <ligand>
        <name>Zn(2+)</name>
        <dbReference type="ChEBI" id="CHEBI:29105"/>
        <label>2</label>
    </ligand>
</feature>
<feature type="disulfide bond" evidence="13">
    <location>
        <begin position="309"/>
        <end position="357"/>
    </location>
</feature>
<keyword evidence="17" id="KW-1185">Reference proteome</keyword>
<dbReference type="InterPro" id="IPR029052">
    <property type="entry name" value="Metallo-depent_PP-like"/>
</dbReference>
<dbReference type="InterPro" id="IPR045473">
    <property type="entry name" value="ASM_C"/>
</dbReference>
<dbReference type="Gene3D" id="1.10.225.10">
    <property type="entry name" value="Saposin-like"/>
    <property type="match status" value="1"/>
</dbReference>
<feature type="binding site" evidence="12">
    <location>
        <position position="207"/>
    </location>
    <ligand>
        <name>Zn(2+)</name>
        <dbReference type="ChEBI" id="CHEBI:29105"/>
        <label>2</label>
    </ligand>
</feature>
<dbReference type="EMBL" id="CAJZBQ010000044">
    <property type="protein sequence ID" value="CAG9327656.1"/>
    <property type="molecule type" value="Genomic_DNA"/>
</dbReference>
<keyword evidence="5 14" id="KW-0732">Signal</keyword>
<keyword evidence="7 12" id="KW-0862">Zinc</keyword>
<feature type="chain" id="PRO_5043493773" description="Sphingomyelin phosphodiesterase" evidence="14">
    <location>
        <begin position="16"/>
        <end position="553"/>
    </location>
</feature>
<dbReference type="GO" id="GO:0046872">
    <property type="term" value="F:metal ion binding"/>
    <property type="evidence" value="ECO:0007669"/>
    <property type="project" value="UniProtKB-KW"/>
</dbReference>
<comment type="similarity">
    <text evidence="2 11">Belongs to the acid sphingomyelinase family.</text>
</comment>
<dbReference type="SUPFAM" id="SSF47862">
    <property type="entry name" value="Saposin"/>
    <property type="match status" value="1"/>
</dbReference>
<dbReference type="Pfam" id="PF00149">
    <property type="entry name" value="Metallophos"/>
    <property type="match status" value="1"/>
</dbReference>
<evidence type="ECO:0000256" key="2">
    <source>
        <dbReference type="ARBA" id="ARBA00008234"/>
    </source>
</evidence>
<feature type="disulfide bond" evidence="13">
    <location>
        <begin position="157"/>
        <end position="162"/>
    </location>
</feature>
<evidence type="ECO:0000256" key="6">
    <source>
        <dbReference type="ARBA" id="ARBA00022801"/>
    </source>
</evidence>
<comment type="cofactor">
    <cofactor evidence="12">
        <name>Zn(2+)</name>
        <dbReference type="ChEBI" id="CHEBI:29105"/>
    </cofactor>
    <text evidence="12">Binds 2 Zn(2+) ions per subunit.</text>
</comment>
<dbReference type="AlphaFoldDB" id="A0AAU9JMW6"/>
<dbReference type="SUPFAM" id="SSF56300">
    <property type="entry name" value="Metallo-dependent phosphatases"/>
    <property type="match status" value="1"/>
</dbReference>
<feature type="binding site" evidence="12">
    <location>
        <position position="144"/>
    </location>
    <ligand>
        <name>Zn(2+)</name>
        <dbReference type="ChEBI" id="CHEBI:29105"/>
        <label>1</label>
    </ligand>
</feature>
<feature type="disulfide bond" evidence="13">
    <location>
        <begin position="57"/>
        <end position="68"/>
    </location>
</feature>
<feature type="binding site" evidence="12">
    <location>
        <position position="142"/>
    </location>
    <ligand>
        <name>Zn(2+)</name>
        <dbReference type="ChEBI" id="CHEBI:29105"/>
        <label>1</label>
    </ligand>
</feature>
<dbReference type="PANTHER" id="PTHR10340:SF34">
    <property type="entry name" value="SPHINGOMYELIN PHOSPHODIESTERASE"/>
    <property type="match status" value="1"/>
</dbReference>
<feature type="domain" description="Saposin B-type" evidence="15">
    <location>
        <begin position="22"/>
        <end position="104"/>
    </location>
</feature>
<dbReference type="InterPro" id="IPR011001">
    <property type="entry name" value="Saposin-like"/>
</dbReference>
<dbReference type="CDD" id="cd00842">
    <property type="entry name" value="MPP_ASMase"/>
    <property type="match status" value="1"/>
</dbReference>
<feature type="signal peptide" evidence="14">
    <location>
        <begin position="1"/>
        <end position="15"/>
    </location>
</feature>
<keyword evidence="3" id="KW-0964">Secreted</keyword>
<dbReference type="Proteomes" id="UP001162131">
    <property type="component" value="Unassembled WGS sequence"/>
</dbReference>
<evidence type="ECO:0000256" key="11">
    <source>
        <dbReference type="PIRNR" id="PIRNR000948"/>
    </source>
</evidence>
<evidence type="ECO:0000256" key="5">
    <source>
        <dbReference type="ARBA" id="ARBA00022729"/>
    </source>
</evidence>
<reference evidence="16" key="1">
    <citation type="submission" date="2021-09" db="EMBL/GenBank/DDBJ databases">
        <authorList>
            <consortium name="AG Swart"/>
            <person name="Singh M."/>
            <person name="Singh A."/>
            <person name="Seah K."/>
            <person name="Emmerich C."/>
        </authorList>
    </citation>
    <scope>NUCLEOTIDE SEQUENCE</scope>
    <source>
        <strain evidence="16">ATCC30299</strain>
    </source>
</reference>
<dbReference type="InterPro" id="IPR004843">
    <property type="entry name" value="Calcineurin-like_PHP"/>
</dbReference>
<dbReference type="InterPro" id="IPR011160">
    <property type="entry name" value="Sphingomy_PDE"/>
</dbReference>
<comment type="function">
    <text evidence="11">Converts sphingomyelin to ceramide.</text>
</comment>
<comment type="caution">
    <text evidence="16">The sequence shown here is derived from an EMBL/GenBank/DDBJ whole genome shotgun (WGS) entry which is preliminary data.</text>
</comment>
<dbReference type="GO" id="GO:0046513">
    <property type="term" value="P:ceramide biosynthetic process"/>
    <property type="evidence" value="ECO:0007669"/>
    <property type="project" value="UniProtKB-ARBA"/>
</dbReference>
<proteinExistence type="inferred from homology"/>
<evidence type="ECO:0000256" key="7">
    <source>
        <dbReference type="ARBA" id="ARBA00022833"/>
    </source>
</evidence>
<feature type="disulfide bond" evidence="13">
    <location>
        <begin position="163"/>
        <end position="180"/>
    </location>
</feature>
<feature type="disulfide bond" evidence="13">
    <location>
        <begin position="506"/>
        <end position="510"/>
    </location>
</feature>
<evidence type="ECO:0000256" key="4">
    <source>
        <dbReference type="ARBA" id="ARBA00022723"/>
    </source>
</evidence>
<comment type="subcellular location">
    <subcellularLocation>
        <location evidence="1">Secreted</location>
    </subcellularLocation>
</comment>
<gene>
    <name evidence="16" type="ORF">BSTOLATCC_MIC44286</name>
</gene>
<evidence type="ECO:0000256" key="8">
    <source>
        <dbReference type="ARBA" id="ARBA00023157"/>
    </source>
</evidence>
<dbReference type="PANTHER" id="PTHR10340">
    <property type="entry name" value="SPHINGOMYELIN PHOSPHODIESTERASE"/>
    <property type="match status" value="1"/>
</dbReference>
<evidence type="ECO:0000256" key="13">
    <source>
        <dbReference type="PIRSR" id="PIRSR000948-2"/>
    </source>
</evidence>
<evidence type="ECO:0000313" key="16">
    <source>
        <dbReference type="EMBL" id="CAG9327656.1"/>
    </source>
</evidence>
<feature type="binding site" evidence="12">
    <location>
        <position position="207"/>
    </location>
    <ligand>
        <name>Zn(2+)</name>
        <dbReference type="ChEBI" id="CHEBI:29105"/>
        <label>1</label>
    </ligand>
</feature>
<dbReference type="InterPro" id="IPR041805">
    <property type="entry name" value="ASMase/PPN1_MPP"/>
</dbReference>
<feature type="binding site" evidence="12">
    <location>
        <position position="247"/>
    </location>
    <ligand>
        <name>Zn(2+)</name>
        <dbReference type="ChEBI" id="CHEBI:29105"/>
        <label>2</label>
    </ligand>
</feature>
<keyword evidence="6 11" id="KW-0378">Hydrolase</keyword>
<organism evidence="16 17">
    <name type="scientific">Blepharisma stoltei</name>
    <dbReference type="NCBI Taxonomy" id="1481888"/>
    <lineage>
        <taxon>Eukaryota</taxon>
        <taxon>Sar</taxon>
        <taxon>Alveolata</taxon>
        <taxon>Ciliophora</taxon>
        <taxon>Postciliodesmatophora</taxon>
        <taxon>Heterotrichea</taxon>
        <taxon>Heterotrichida</taxon>
        <taxon>Blepharismidae</taxon>
        <taxon>Blepharisma</taxon>
    </lineage>
</organism>
<dbReference type="GO" id="GO:0006685">
    <property type="term" value="P:sphingomyelin catabolic process"/>
    <property type="evidence" value="ECO:0007669"/>
    <property type="project" value="UniProtKB-UniRule"/>
</dbReference>
<evidence type="ECO:0000256" key="10">
    <source>
        <dbReference type="ARBA" id="ARBA00023295"/>
    </source>
</evidence>
<feature type="binding site" evidence="12">
    <location>
        <position position="385"/>
    </location>
    <ligand>
        <name>Zn(2+)</name>
        <dbReference type="ChEBI" id="CHEBI:29105"/>
        <label>1</label>
    </ligand>
</feature>
<dbReference type="GO" id="GO:0016798">
    <property type="term" value="F:hydrolase activity, acting on glycosyl bonds"/>
    <property type="evidence" value="ECO:0007669"/>
    <property type="project" value="UniProtKB-KW"/>
</dbReference>
<accession>A0AAU9JMW6</accession>
<evidence type="ECO:0000256" key="3">
    <source>
        <dbReference type="ARBA" id="ARBA00022525"/>
    </source>
</evidence>
<protein>
    <recommendedName>
        <fullName evidence="11">Sphingomyelin phosphodiesterase</fullName>
    </recommendedName>
</protein>